<proteinExistence type="predicted"/>
<protein>
    <submittedName>
        <fullName evidence="1">Uncharacterized protein</fullName>
    </submittedName>
</protein>
<evidence type="ECO:0000313" key="1">
    <source>
        <dbReference type="EMBL" id="JAD32736.1"/>
    </source>
</evidence>
<reference evidence="1" key="2">
    <citation type="journal article" date="2015" name="Data Brief">
        <title>Shoot transcriptome of the giant reed, Arundo donax.</title>
        <authorList>
            <person name="Barrero R.A."/>
            <person name="Guerrero F.D."/>
            <person name="Moolhuijzen P."/>
            <person name="Goolsby J.A."/>
            <person name="Tidwell J."/>
            <person name="Bellgard S.E."/>
            <person name="Bellgard M.I."/>
        </authorList>
    </citation>
    <scope>NUCLEOTIDE SEQUENCE</scope>
    <source>
        <tissue evidence="1">Shoot tissue taken approximately 20 cm above the soil surface</tissue>
    </source>
</reference>
<reference evidence="1" key="1">
    <citation type="submission" date="2014-09" db="EMBL/GenBank/DDBJ databases">
        <authorList>
            <person name="Magalhaes I.L.F."/>
            <person name="Oliveira U."/>
            <person name="Santos F.R."/>
            <person name="Vidigal T.H.D.A."/>
            <person name="Brescovit A.D."/>
            <person name="Santos A.J."/>
        </authorList>
    </citation>
    <scope>NUCLEOTIDE SEQUENCE</scope>
    <source>
        <tissue evidence="1">Shoot tissue taken approximately 20 cm above the soil surface</tissue>
    </source>
</reference>
<organism evidence="1">
    <name type="scientific">Arundo donax</name>
    <name type="common">Giant reed</name>
    <name type="synonym">Donax arundinaceus</name>
    <dbReference type="NCBI Taxonomy" id="35708"/>
    <lineage>
        <taxon>Eukaryota</taxon>
        <taxon>Viridiplantae</taxon>
        <taxon>Streptophyta</taxon>
        <taxon>Embryophyta</taxon>
        <taxon>Tracheophyta</taxon>
        <taxon>Spermatophyta</taxon>
        <taxon>Magnoliopsida</taxon>
        <taxon>Liliopsida</taxon>
        <taxon>Poales</taxon>
        <taxon>Poaceae</taxon>
        <taxon>PACMAD clade</taxon>
        <taxon>Arundinoideae</taxon>
        <taxon>Arundineae</taxon>
        <taxon>Arundo</taxon>
    </lineage>
</organism>
<accession>A0A0A8Z1Q1</accession>
<dbReference type="EMBL" id="GBRH01265159">
    <property type="protein sequence ID" value="JAD32736.1"/>
    <property type="molecule type" value="Transcribed_RNA"/>
</dbReference>
<sequence length="44" mass="5222">MELTFGIGQIHNNGSKQWQKCNWPKLWNIMSADELEQHDLDYTT</sequence>
<dbReference type="AlphaFoldDB" id="A0A0A8Z1Q1"/>
<name>A0A0A8Z1Q1_ARUDO</name>